<keyword evidence="12" id="KW-0067">ATP-binding</keyword>
<dbReference type="InterPro" id="IPR008271">
    <property type="entry name" value="Ser/Thr_kinase_AS"/>
</dbReference>
<dbReference type="InterPro" id="IPR011009">
    <property type="entry name" value="Kinase-like_dom_sf"/>
</dbReference>
<dbReference type="InterPro" id="IPR036426">
    <property type="entry name" value="Bulb-type_lectin_dom_sf"/>
</dbReference>
<dbReference type="AlphaFoldDB" id="A0A843XSL0"/>
<keyword evidence="15 19" id="KW-0472">Membrane</keyword>
<dbReference type="PROSITE" id="PS50948">
    <property type="entry name" value="PAN"/>
    <property type="match status" value="1"/>
</dbReference>
<evidence type="ECO:0000256" key="5">
    <source>
        <dbReference type="ARBA" id="ARBA00022546"/>
    </source>
</evidence>
<comment type="subcellular location">
    <subcellularLocation>
        <location evidence="1">Cell membrane</location>
        <topology evidence="1">Single-pass type I membrane protein</topology>
    </subcellularLocation>
</comment>
<dbReference type="SMART" id="SM00473">
    <property type="entry name" value="PAN_AP"/>
    <property type="match status" value="1"/>
</dbReference>
<dbReference type="FunFam" id="1.10.510.10:FF:000060">
    <property type="entry name" value="G-type lectin S-receptor-like serine/threonine-protein kinase"/>
    <property type="match status" value="1"/>
</dbReference>
<dbReference type="SUPFAM" id="SSF51110">
    <property type="entry name" value="alpha-D-mannose-specific plant lectins"/>
    <property type="match status" value="1"/>
</dbReference>
<dbReference type="GO" id="GO:0048544">
    <property type="term" value="P:recognition of pollen"/>
    <property type="evidence" value="ECO:0007669"/>
    <property type="project" value="InterPro"/>
</dbReference>
<dbReference type="Gene3D" id="3.30.200.20">
    <property type="entry name" value="Phosphorylase Kinase, domain 1"/>
    <property type="match status" value="1"/>
</dbReference>
<dbReference type="EMBL" id="NMUH01014247">
    <property type="protein sequence ID" value="MQM22874.1"/>
    <property type="molecule type" value="Genomic_DNA"/>
</dbReference>
<evidence type="ECO:0000256" key="14">
    <source>
        <dbReference type="ARBA" id="ARBA00023035"/>
    </source>
</evidence>
<keyword evidence="11" id="KW-0418">Kinase</keyword>
<evidence type="ECO:0000256" key="18">
    <source>
        <dbReference type="ARBA" id="ARBA00023180"/>
    </source>
</evidence>
<feature type="transmembrane region" description="Helical" evidence="19">
    <location>
        <begin position="462"/>
        <end position="487"/>
    </location>
</feature>
<evidence type="ECO:0000256" key="4">
    <source>
        <dbReference type="ARBA" id="ARBA00022536"/>
    </source>
</evidence>
<feature type="domain" description="Apple" evidence="22">
    <location>
        <begin position="364"/>
        <end position="446"/>
    </location>
</feature>
<keyword evidence="16" id="KW-1015">Disulfide bond</keyword>
<evidence type="ECO:0000256" key="16">
    <source>
        <dbReference type="ARBA" id="ARBA00023157"/>
    </source>
</evidence>
<dbReference type="GO" id="GO:0004674">
    <property type="term" value="F:protein serine/threonine kinase activity"/>
    <property type="evidence" value="ECO:0007669"/>
    <property type="project" value="UniProtKB-KW"/>
</dbReference>
<dbReference type="PROSITE" id="PS50927">
    <property type="entry name" value="BULB_LECTIN"/>
    <property type="match status" value="1"/>
</dbReference>
<protein>
    <recommendedName>
        <fullName evidence="25">Non-specific serine/threonine protein kinase</fullName>
    </recommendedName>
</protein>
<evidence type="ECO:0008006" key="25">
    <source>
        <dbReference type="Google" id="ProtNLM"/>
    </source>
</evidence>
<gene>
    <name evidence="23" type="ORF">Taro_055933</name>
</gene>
<sequence length="833" mass="92102">KPVLRMVLAPRSRKVPACICGVVEKINMGSHNGWLLHLTIVSALLSLSAAKDNIAPGDFVRDADSLISADGRFRLGFFTPGSSKSRYLGIWFNTVSVQTIIWVANGERPISDSTGVLSISDNGSLVLADANGTVYWSTGAAMGVANPVASLLNTSNFVVTGASGGDYAWQSFDHPTDSLLPGMKVGWDRSSRRYLNITSWKSSDDPAPGEYAMVMDVRGDPQLFLMKRTTRIWRSGPWMGQRFTGIPEMTTYRTLFTFGFSNDADEVAFWYDTVNRSILARLVVHPTGVAERVVWNENTKTWNRYWFAPKDQCDTLSTCGPFGVCDISYSPVCRCVRGFVPRSLENWNMRDGTEGCMRRTPLDCRNGTDGFVKVAQAKLPDTSAAVVNYTMGLEDCRAACLRNCSCVAYANAEAAGGRRGCIFWGGNLTDVRVNPSGGEDLFVRLAEADLDSSSAQAGRRRVVGITVAAAVLVFLVLGWIGWFVLVMNRHRNEETSREGHEDLELPVFDFNTIAAATDDFSAENKLGEGGFGPVFKGRLGDGQEVAVKRLAKNSVQGLDEFKNEVVLIAKLQHRNLVRLLGGCIEGEERMLVYEYMPNKSLDAFLFDKAKASVLDWRRRFQIINGIARGLLYLHQDSRFRIIHRDLKASNILLDKEMNPKISDFGMARIFGGDQTEANTRRVVGTYGYMSPEYIMDGVFSVKSDVFSFGVLMLEIVSGRKNRGMYLSEPSLNLLGHAWSLWNADNWMELVDASMANGFPMAEVLRCINLGLLCVQERPDGRPTMAWVVQMLGNETEMSLPQPKQPGFMATRGPFEVSSSGSANEVTVTMLEGR</sequence>
<dbReference type="InterPro" id="IPR024171">
    <property type="entry name" value="SRK-like_kinase"/>
</dbReference>
<dbReference type="PIRSF" id="PIRSF000641">
    <property type="entry name" value="SRK"/>
    <property type="match status" value="1"/>
</dbReference>
<organism evidence="23 24">
    <name type="scientific">Colocasia esculenta</name>
    <name type="common">Wild taro</name>
    <name type="synonym">Arum esculentum</name>
    <dbReference type="NCBI Taxonomy" id="4460"/>
    <lineage>
        <taxon>Eukaryota</taxon>
        <taxon>Viridiplantae</taxon>
        <taxon>Streptophyta</taxon>
        <taxon>Embryophyta</taxon>
        <taxon>Tracheophyta</taxon>
        <taxon>Spermatophyta</taxon>
        <taxon>Magnoliopsida</taxon>
        <taxon>Liliopsida</taxon>
        <taxon>Araceae</taxon>
        <taxon>Aroideae</taxon>
        <taxon>Colocasieae</taxon>
        <taxon>Colocasia</taxon>
    </lineage>
</organism>
<keyword evidence="17" id="KW-0675">Receptor</keyword>
<dbReference type="SMART" id="SM00108">
    <property type="entry name" value="B_lectin"/>
    <property type="match status" value="1"/>
</dbReference>
<dbReference type="SUPFAM" id="SSF56112">
    <property type="entry name" value="Protein kinase-like (PK-like)"/>
    <property type="match status" value="1"/>
</dbReference>
<keyword evidence="18" id="KW-0325">Glycoprotein</keyword>
<dbReference type="Pfam" id="PF11883">
    <property type="entry name" value="DUF3403"/>
    <property type="match status" value="1"/>
</dbReference>
<dbReference type="InterPro" id="IPR001480">
    <property type="entry name" value="Bulb-type_lectin_dom"/>
</dbReference>
<dbReference type="FunFam" id="3.30.200.20:FF:000330">
    <property type="entry name" value="G-type lectin S-receptor-like serine/threonine-protein kinase At4g03230"/>
    <property type="match status" value="1"/>
</dbReference>
<dbReference type="SMART" id="SM00220">
    <property type="entry name" value="S_TKc"/>
    <property type="match status" value="1"/>
</dbReference>
<evidence type="ECO:0000256" key="2">
    <source>
        <dbReference type="ARBA" id="ARBA00022475"/>
    </source>
</evidence>
<keyword evidence="14" id="KW-0430">Lectin</keyword>
<dbReference type="InterPro" id="IPR021820">
    <property type="entry name" value="S-locus_recpt_kinase_C"/>
</dbReference>
<evidence type="ECO:0000313" key="24">
    <source>
        <dbReference type="Proteomes" id="UP000652761"/>
    </source>
</evidence>
<dbReference type="CDD" id="cd00028">
    <property type="entry name" value="B_lectin"/>
    <property type="match status" value="1"/>
</dbReference>
<evidence type="ECO:0000256" key="8">
    <source>
        <dbReference type="ARBA" id="ARBA00022729"/>
    </source>
</evidence>
<keyword evidence="8" id="KW-0732">Signal</keyword>
<evidence type="ECO:0000256" key="19">
    <source>
        <dbReference type="SAM" id="Phobius"/>
    </source>
</evidence>
<evidence type="ECO:0000256" key="1">
    <source>
        <dbReference type="ARBA" id="ARBA00004251"/>
    </source>
</evidence>
<keyword evidence="3" id="KW-0723">Serine/threonine-protein kinase</keyword>
<keyword evidence="5" id="KW-0348">Hemagglutinin</keyword>
<dbReference type="Pfam" id="PF08276">
    <property type="entry name" value="PAN_2"/>
    <property type="match status" value="1"/>
</dbReference>
<dbReference type="PROSITE" id="PS00108">
    <property type="entry name" value="PROTEIN_KINASE_ST"/>
    <property type="match status" value="1"/>
</dbReference>
<dbReference type="InterPro" id="IPR003609">
    <property type="entry name" value="Pan_app"/>
</dbReference>
<keyword evidence="7 19" id="KW-0812">Transmembrane</keyword>
<evidence type="ECO:0000256" key="13">
    <source>
        <dbReference type="ARBA" id="ARBA00022989"/>
    </source>
</evidence>
<feature type="domain" description="Bulb-type lectin" evidence="21">
    <location>
        <begin position="51"/>
        <end position="172"/>
    </location>
</feature>
<keyword evidence="10" id="KW-0547">Nucleotide-binding</keyword>
<evidence type="ECO:0000256" key="17">
    <source>
        <dbReference type="ARBA" id="ARBA00023170"/>
    </source>
</evidence>
<dbReference type="FunFam" id="2.90.10.10:FF:000005">
    <property type="entry name" value="G-type lectin S-receptor-like serine/threonine-protein kinase"/>
    <property type="match status" value="1"/>
</dbReference>
<dbReference type="GO" id="GO:0005886">
    <property type="term" value="C:plasma membrane"/>
    <property type="evidence" value="ECO:0007669"/>
    <property type="project" value="UniProtKB-SubCell"/>
</dbReference>
<keyword evidence="14" id="KW-0465">Mannose-binding</keyword>
<keyword evidence="24" id="KW-1185">Reference proteome</keyword>
<evidence type="ECO:0000259" key="22">
    <source>
        <dbReference type="PROSITE" id="PS50948"/>
    </source>
</evidence>
<keyword evidence="13 19" id="KW-1133">Transmembrane helix</keyword>
<keyword evidence="2" id="KW-1003">Cell membrane</keyword>
<evidence type="ECO:0000256" key="15">
    <source>
        <dbReference type="ARBA" id="ARBA00023136"/>
    </source>
</evidence>
<keyword evidence="9" id="KW-0677">Repeat</keyword>
<evidence type="ECO:0000256" key="10">
    <source>
        <dbReference type="ARBA" id="ARBA00022741"/>
    </source>
</evidence>
<dbReference type="GO" id="GO:0005524">
    <property type="term" value="F:ATP binding"/>
    <property type="evidence" value="ECO:0007669"/>
    <property type="project" value="UniProtKB-KW"/>
</dbReference>
<dbReference type="Gene3D" id="1.10.510.10">
    <property type="entry name" value="Transferase(Phosphotransferase) domain 1"/>
    <property type="match status" value="1"/>
</dbReference>
<dbReference type="GO" id="GO:0005537">
    <property type="term" value="F:D-mannose binding"/>
    <property type="evidence" value="ECO:0007669"/>
    <property type="project" value="UniProtKB-KW"/>
</dbReference>
<dbReference type="GO" id="GO:0051707">
    <property type="term" value="P:response to other organism"/>
    <property type="evidence" value="ECO:0007669"/>
    <property type="project" value="UniProtKB-ARBA"/>
</dbReference>
<dbReference type="Pfam" id="PF01453">
    <property type="entry name" value="B_lectin"/>
    <property type="match status" value="1"/>
</dbReference>
<evidence type="ECO:0000313" key="23">
    <source>
        <dbReference type="EMBL" id="MQM22874.1"/>
    </source>
</evidence>
<reference evidence="23" key="1">
    <citation type="submission" date="2017-07" db="EMBL/GenBank/DDBJ databases">
        <title>Taro Niue Genome Assembly and Annotation.</title>
        <authorList>
            <person name="Atibalentja N."/>
            <person name="Keating K."/>
            <person name="Fields C.J."/>
        </authorList>
    </citation>
    <scope>NUCLEOTIDE SEQUENCE</scope>
    <source>
        <strain evidence="23">Niue_2</strain>
        <tissue evidence="23">Leaf</tissue>
    </source>
</reference>
<dbReference type="Pfam" id="PF00954">
    <property type="entry name" value="S_locus_glycop"/>
    <property type="match status" value="1"/>
</dbReference>
<dbReference type="InterPro" id="IPR000858">
    <property type="entry name" value="S_locus_glycoprot_dom"/>
</dbReference>
<comment type="caution">
    <text evidence="23">The sequence shown here is derived from an EMBL/GenBank/DDBJ whole genome shotgun (WGS) entry which is preliminary data.</text>
</comment>
<feature type="non-terminal residue" evidence="23">
    <location>
        <position position="1"/>
    </location>
</feature>
<proteinExistence type="predicted"/>
<dbReference type="InterPro" id="IPR000719">
    <property type="entry name" value="Prot_kinase_dom"/>
</dbReference>
<dbReference type="Proteomes" id="UP000652761">
    <property type="component" value="Unassembled WGS sequence"/>
</dbReference>
<evidence type="ECO:0000256" key="11">
    <source>
        <dbReference type="ARBA" id="ARBA00022777"/>
    </source>
</evidence>
<dbReference type="Pfam" id="PF07714">
    <property type="entry name" value="PK_Tyr_Ser-Thr"/>
    <property type="match status" value="1"/>
</dbReference>
<name>A0A843XSL0_COLES</name>
<evidence type="ECO:0000256" key="9">
    <source>
        <dbReference type="ARBA" id="ARBA00022737"/>
    </source>
</evidence>
<dbReference type="Gene3D" id="2.90.10.10">
    <property type="entry name" value="Bulb-type lectin domain"/>
    <property type="match status" value="1"/>
</dbReference>
<keyword evidence="6" id="KW-0808">Transferase</keyword>
<feature type="domain" description="Protein kinase" evidence="20">
    <location>
        <begin position="520"/>
        <end position="807"/>
    </location>
</feature>
<evidence type="ECO:0000256" key="12">
    <source>
        <dbReference type="ARBA" id="ARBA00022840"/>
    </source>
</evidence>
<keyword evidence="4" id="KW-0245">EGF-like domain</keyword>
<evidence type="ECO:0000256" key="7">
    <source>
        <dbReference type="ARBA" id="ARBA00022692"/>
    </source>
</evidence>
<evidence type="ECO:0000256" key="3">
    <source>
        <dbReference type="ARBA" id="ARBA00022527"/>
    </source>
</evidence>
<evidence type="ECO:0000259" key="20">
    <source>
        <dbReference type="PROSITE" id="PS50011"/>
    </source>
</evidence>
<dbReference type="OrthoDB" id="741567at2759"/>
<evidence type="ECO:0000256" key="6">
    <source>
        <dbReference type="ARBA" id="ARBA00022679"/>
    </source>
</evidence>
<dbReference type="InterPro" id="IPR001245">
    <property type="entry name" value="Ser-Thr/Tyr_kinase_cat_dom"/>
</dbReference>
<accession>A0A843XSL0</accession>
<dbReference type="CDD" id="cd14066">
    <property type="entry name" value="STKc_IRAK"/>
    <property type="match status" value="1"/>
</dbReference>
<dbReference type="PROSITE" id="PS50011">
    <property type="entry name" value="PROTEIN_KINASE_DOM"/>
    <property type="match status" value="1"/>
</dbReference>
<dbReference type="CDD" id="cd01098">
    <property type="entry name" value="PAN_AP_plant"/>
    <property type="match status" value="1"/>
</dbReference>
<dbReference type="PANTHER" id="PTHR27002:SF616">
    <property type="entry name" value="RECEPTOR-LIKE SERINE_THREONINE-PROTEIN KINASE"/>
    <property type="match status" value="1"/>
</dbReference>
<dbReference type="PANTHER" id="PTHR27002">
    <property type="entry name" value="RECEPTOR-LIKE SERINE/THREONINE-PROTEIN KINASE SD1-8"/>
    <property type="match status" value="1"/>
</dbReference>
<evidence type="ECO:0000259" key="21">
    <source>
        <dbReference type="PROSITE" id="PS50927"/>
    </source>
</evidence>